<comment type="caution">
    <text evidence="10">The sequence shown here is derived from an EMBL/GenBank/DDBJ whole genome shotgun (WGS) entry which is preliminary data.</text>
</comment>
<dbReference type="InterPro" id="IPR007194">
    <property type="entry name" value="TRAPP_component"/>
</dbReference>
<evidence type="ECO:0000256" key="8">
    <source>
        <dbReference type="PIRNR" id="PIRNR018293"/>
    </source>
</evidence>
<keyword evidence="5" id="KW-0256">Endoplasmic reticulum</keyword>
<accession>A0ABQ7J7B5</accession>
<dbReference type="EMBL" id="JADAQX010000568">
    <property type="protein sequence ID" value="KAF8819878.1"/>
    <property type="molecule type" value="Genomic_DNA"/>
</dbReference>
<dbReference type="Proteomes" id="UP000823046">
    <property type="component" value="Unassembled WGS sequence"/>
</dbReference>
<evidence type="ECO:0000313" key="11">
    <source>
        <dbReference type="Proteomes" id="UP000823046"/>
    </source>
</evidence>
<evidence type="ECO:0000313" key="10">
    <source>
        <dbReference type="EMBL" id="KAF8819878.1"/>
    </source>
</evidence>
<organism evidence="10 11">
    <name type="scientific">Cardiosporidium cionae</name>
    <dbReference type="NCBI Taxonomy" id="476202"/>
    <lineage>
        <taxon>Eukaryota</taxon>
        <taxon>Sar</taxon>
        <taxon>Alveolata</taxon>
        <taxon>Apicomplexa</taxon>
        <taxon>Aconoidasida</taxon>
        <taxon>Nephromycida</taxon>
        <taxon>Cardiosporidium</taxon>
    </lineage>
</organism>
<dbReference type="InterPro" id="IPR016721">
    <property type="entry name" value="Bet3"/>
</dbReference>
<sequence length="162" mass="17947">MSKDRLQKIGENAYSRMEKVNSELLSFTYGSFVTQLIKDIGDIEAVNSQLEQIGHNIGIRIVDEFLAKSGVQNCSDFKETAQILAKVAFKMFLGVTAEVTKWNSKGTCCSIVMQENPLTHFVDLPASLDSLKYSNILCGAICGALLQVRIIFIFFNQLGNKA</sequence>
<dbReference type="SUPFAM" id="SSF111126">
    <property type="entry name" value="Ligand-binding domain in the NO signalling and Golgi transport"/>
    <property type="match status" value="1"/>
</dbReference>
<keyword evidence="7 8" id="KW-0333">Golgi apparatus</keyword>
<evidence type="ECO:0000256" key="4">
    <source>
        <dbReference type="ARBA" id="ARBA00022448"/>
    </source>
</evidence>
<evidence type="ECO:0000256" key="1">
    <source>
        <dbReference type="ARBA" id="ARBA00004222"/>
    </source>
</evidence>
<keyword evidence="9" id="KW-1133">Transmembrane helix</keyword>
<evidence type="ECO:0000256" key="6">
    <source>
        <dbReference type="ARBA" id="ARBA00022892"/>
    </source>
</evidence>
<keyword evidence="11" id="KW-1185">Reference proteome</keyword>
<proteinExistence type="inferred from homology"/>
<evidence type="ECO:0000256" key="7">
    <source>
        <dbReference type="ARBA" id="ARBA00023034"/>
    </source>
</evidence>
<gene>
    <name evidence="10" type="ORF">IE077_003864</name>
</gene>
<dbReference type="Gene3D" id="3.30.1380.20">
    <property type="entry name" value="Trafficking protein particle complex subunit 3"/>
    <property type="match status" value="1"/>
</dbReference>
<keyword evidence="9" id="KW-0472">Membrane</keyword>
<dbReference type="Pfam" id="PF04051">
    <property type="entry name" value="TRAPP"/>
    <property type="match status" value="1"/>
</dbReference>
<comment type="similarity">
    <text evidence="3 8">Belongs to the TRAPP small subunits family. BET3 subfamily.</text>
</comment>
<dbReference type="PANTHER" id="PTHR13048">
    <property type="entry name" value="TRAFFICKING PROTEIN PARTICLE COMPLEX SUBUNIT 3"/>
    <property type="match status" value="1"/>
</dbReference>
<name>A0ABQ7J7B5_9APIC</name>
<dbReference type="InterPro" id="IPR024096">
    <property type="entry name" value="NO_sig/Golgi_transp_ligand-bd"/>
</dbReference>
<reference evidence="10 11" key="1">
    <citation type="journal article" date="2020" name="bioRxiv">
        <title>Metabolic contributions of an alphaproteobacterial endosymbiont in the apicomplexan Cardiosporidium cionae.</title>
        <authorList>
            <person name="Hunter E.S."/>
            <person name="Paight C.J."/>
            <person name="Lane C.E."/>
        </authorList>
    </citation>
    <scope>NUCLEOTIDE SEQUENCE [LARGE SCALE GENOMIC DNA]</scope>
    <source>
        <strain evidence="10">ESH_2018</strain>
    </source>
</reference>
<evidence type="ECO:0000256" key="2">
    <source>
        <dbReference type="ARBA" id="ARBA00004240"/>
    </source>
</evidence>
<keyword evidence="9" id="KW-0812">Transmembrane</keyword>
<evidence type="ECO:0000256" key="5">
    <source>
        <dbReference type="ARBA" id="ARBA00022824"/>
    </source>
</evidence>
<dbReference type="PIRSF" id="PIRSF018293">
    <property type="entry name" value="TRAPP_I_complex_Bet3"/>
    <property type="match status" value="1"/>
</dbReference>
<feature type="transmembrane region" description="Helical" evidence="9">
    <location>
        <begin position="136"/>
        <end position="155"/>
    </location>
</feature>
<dbReference type="CDD" id="cd14942">
    <property type="entry name" value="TRAPPC3_bet3"/>
    <property type="match status" value="1"/>
</dbReference>
<keyword evidence="4 8" id="KW-0813">Transport</keyword>
<protein>
    <recommendedName>
        <fullName evidence="8">Trafficking protein particle complex subunit</fullName>
    </recommendedName>
</protein>
<comment type="subunit">
    <text evidence="8">Homodimer.</text>
</comment>
<comment type="function">
    <text evidence="8">May play a role in vesicular transport from endoplasmic reticulum to Golgi.</text>
</comment>
<evidence type="ECO:0000256" key="9">
    <source>
        <dbReference type="SAM" id="Phobius"/>
    </source>
</evidence>
<comment type="subcellular location">
    <subcellularLocation>
        <location evidence="2">Endoplasmic reticulum</location>
    </subcellularLocation>
    <subcellularLocation>
        <location evidence="1 8">Golgi apparatus</location>
        <location evidence="1 8">cis-Golgi network</location>
    </subcellularLocation>
</comment>
<keyword evidence="6 8" id="KW-0931">ER-Golgi transport</keyword>
<evidence type="ECO:0000256" key="3">
    <source>
        <dbReference type="ARBA" id="ARBA00006218"/>
    </source>
</evidence>